<sequence>MAGSPLAPIPGSPAIPTSSLVNPDTVAAPNPTSTLSRGPRPAPGEYALPIPEQIRALLQSRLSVTLTDGRELMGTLTSVDSTSVLMSNVEELREVTSENVRRYWPWSKDGINAGYDGDVEGRGAGASSAGVGRESDLQEGEEVGQGGEEGAEGGAEEEKKIGGGGPEATIRRRELQSILVQFAHCKSIELDEENHAAWRRYCEMPEEMRPNAPSQPYLGQVI</sequence>
<dbReference type="GeneID" id="25983760"/>
<dbReference type="InterPro" id="IPR010920">
    <property type="entry name" value="LSM_dom_sf"/>
</dbReference>
<gene>
    <name evidence="2" type="ORF">A1Q1_00246</name>
</gene>
<protein>
    <recommendedName>
        <fullName evidence="4">LSM domain-containing protein</fullName>
    </recommendedName>
</protein>
<dbReference type="SUPFAM" id="SSF50182">
    <property type="entry name" value="Sm-like ribonucleoproteins"/>
    <property type="match status" value="1"/>
</dbReference>
<evidence type="ECO:0000313" key="2">
    <source>
        <dbReference type="EMBL" id="EJT50437.1"/>
    </source>
</evidence>
<dbReference type="Gene3D" id="2.30.30.100">
    <property type="match status" value="1"/>
</dbReference>
<dbReference type="KEGG" id="tasa:A1Q1_00246"/>
<name>J6F572_TRIAS</name>
<dbReference type="Proteomes" id="UP000002748">
    <property type="component" value="Unassembled WGS sequence"/>
</dbReference>
<dbReference type="AlphaFoldDB" id="J6F572"/>
<dbReference type="VEuPathDB" id="FungiDB:A1Q1_00246"/>
<dbReference type="EMBL" id="ALBS01000106">
    <property type="protein sequence ID" value="EJT50437.1"/>
    <property type="molecule type" value="Genomic_DNA"/>
</dbReference>
<comment type="caution">
    <text evidence="2">The sequence shown here is derived from an EMBL/GenBank/DDBJ whole genome shotgun (WGS) entry which is preliminary data.</text>
</comment>
<accession>J6F572</accession>
<proteinExistence type="predicted"/>
<reference evidence="2 3" key="1">
    <citation type="journal article" date="2012" name="Eukaryot. Cell">
        <title>Draft genome sequence of CBS 2479, the standard type strain of Trichosporon asahii.</title>
        <authorList>
            <person name="Yang R.Y."/>
            <person name="Li H.T."/>
            <person name="Zhu H."/>
            <person name="Zhou G.P."/>
            <person name="Wang M."/>
            <person name="Wang L."/>
        </authorList>
    </citation>
    <scope>NUCLEOTIDE SEQUENCE [LARGE SCALE GENOMIC DNA]</scope>
    <source>
        <strain evidence="3">ATCC 90039 / CBS 2479 / JCM 2466 / KCTC 7840 / NCYC 2677 / UAMH 7654</strain>
    </source>
</reference>
<evidence type="ECO:0008006" key="4">
    <source>
        <dbReference type="Google" id="ProtNLM"/>
    </source>
</evidence>
<evidence type="ECO:0000313" key="3">
    <source>
        <dbReference type="Proteomes" id="UP000002748"/>
    </source>
</evidence>
<feature type="region of interest" description="Disordered" evidence="1">
    <location>
        <begin position="117"/>
        <end position="167"/>
    </location>
</feature>
<dbReference type="HOGENOM" id="CLU_1246130_0_0_1"/>
<dbReference type="OrthoDB" id="368909at2759"/>
<dbReference type="RefSeq" id="XP_014182049.1">
    <property type="nucleotide sequence ID" value="XM_014326574.1"/>
</dbReference>
<feature type="region of interest" description="Disordered" evidence="1">
    <location>
        <begin position="1"/>
        <end position="47"/>
    </location>
</feature>
<evidence type="ECO:0000256" key="1">
    <source>
        <dbReference type="SAM" id="MobiDB-lite"/>
    </source>
</evidence>
<organism evidence="2 3">
    <name type="scientific">Trichosporon asahii var. asahii (strain ATCC 90039 / CBS 2479 / JCM 2466 / KCTC 7840 / NBRC 103889/ NCYC 2677 / UAMH 7654)</name>
    <name type="common">Yeast</name>
    <dbReference type="NCBI Taxonomy" id="1186058"/>
    <lineage>
        <taxon>Eukaryota</taxon>
        <taxon>Fungi</taxon>
        <taxon>Dikarya</taxon>
        <taxon>Basidiomycota</taxon>
        <taxon>Agaricomycotina</taxon>
        <taxon>Tremellomycetes</taxon>
        <taxon>Trichosporonales</taxon>
        <taxon>Trichosporonaceae</taxon>
        <taxon>Trichosporon</taxon>
    </lineage>
</organism>